<gene>
    <name evidence="2" type="ORF">LMH87_012217</name>
</gene>
<comment type="caution">
    <text evidence="2">The sequence shown here is derived from an EMBL/GenBank/DDBJ whole genome shotgun (WGS) entry which is preliminary data.</text>
</comment>
<dbReference type="InterPro" id="IPR021858">
    <property type="entry name" value="Fun_TF"/>
</dbReference>
<evidence type="ECO:0000256" key="1">
    <source>
        <dbReference type="ARBA" id="ARBA00023242"/>
    </source>
</evidence>
<name>A0A9W8QBA0_AKAMU</name>
<evidence type="ECO:0000313" key="2">
    <source>
        <dbReference type="EMBL" id="KAJ4151525.1"/>
    </source>
</evidence>
<dbReference type="Pfam" id="PF11951">
    <property type="entry name" value="Fungal_trans_2"/>
    <property type="match status" value="1"/>
</dbReference>
<dbReference type="EMBL" id="JAJHUN010000009">
    <property type="protein sequence ID" value="KAJ4151525.1"/>
    <property type="molecule type" value="Genomic_DNA"/>
</dbReference>
<dbReference type="Proteomes" id="UP001144673">
    <property type="component" value="Chromosome 4"/>
</dbReference>
<reference evidence="2" key="1">
    <citation type="journal article" date="2023" name="Access Microbiol">
        <title>De-novo genome assembly for Akanthomyces muscarius, a biocontrol agent of insect agricultural pests.</title>
        <authorList>
            <person name="Erdos Z."/>
            <person name="Studholme D.J."/>
            <person name="Raymond B."/>
            <person name="Sharma M."/>
        </authorList>
    </citation>
    <scope>NUCLEOTIDE SEQUENCE</scope>
    <source>
        <strain evidence="2">Ve6</strain>
    </source>
</reference>
<proteinExistence type="predicted"/>
<protein>
    <submittedName>
        <fullName evidence="2">Uncharacterized protein</fullName>
    </submittedName>
</protein>
<dbReference type="KEGG" id="amus:LMH87_012217"/>
<keyword evidence="1" id="KW-0539">Nucleus</keyword>
<dbReference type="AlphaFoldDB" id="A0A9W8QBA0"/>
<dbReference type="GeneID" id="80899376"/>
<keyword evidence="3" id="KW-1185">Reference proteome</keyword>
<evidence type="ECO:0000313" key="3">
    <source>
        <dbReference type="Proteomes" id="UP001144673"/>
    </source>
</evidence>
<organism evidence="2 3">
    <name type="scientific">Akanthomyces muscarius</name>
    <name type="common">Entomopathogenic fungus</name>
    <name type="synonym">Lecanicillium muscarium</name>
    <dbReference type="NCBI Taxonomy" id="2231603"/>
    <lineage>
        <taxon>Eukaryota</taxon>
        <taxon>Fungi</taxon>
        <taxon>Dikarya</taxon>
        <taxon>Ascomycota</taxon>
        <taxon>Pezizomycotina</taxon>
        <taxon>Sordariomycetes</taxon>
        <taxon>Hypocreomycetidae</taxon>
        <taxon>Hypocreales</taxon>
        <taxon>Cordycipitaceae</taxon>
        <taxon>Akanthomyces</taxon>
    </lineage>
</organism>
<accession>A0A9W8QBA0</accession>
<dbReference type="RefSeq" id="XP_056053239.1">
    <property type="nucleotide sequence ID" value="XM_056201492.1"/>
</dbReference>
<sequence>MYRKDYELRINSEAEPPDWAYLQSIQYYFDVLVPARNADFGNDVLPPFSHDDWIHETFICAMICEQISRVGKARSKGSSSIAPTEDFQPRGLWASYYRYVLEHIKILNMCIRDEGRYGGRNRVFYCIARLMYFDMVADASSCHAHINGFFTYVQRIGGAKAVLSLPVPPIQSFRAVLTVGAMANTTSPASQQIPGPGQLTDDEIASIYDWTFLSNLPCPSELFLCIIHLTRLRVRVFSGQPAAHATALKVRIHNLFDKICTLDFDIWVREASTTSDNAPDVAEAFRHATVLYGIVALPRRAVASWARHHHGTTDDDAVVYARVRSAQQRALLGVMRRMAPRIKCRCCITWPLVVAGVAASDGRVPGVRAFVEESFLAMADEPAEGGFALPSLQRLRVLWRSGRTGWDDAFPRPCIAVQ</sequence>